<accession>A0A9N9ECM6</accession>
<evidence type="ECO:0000313" key="2">
    <source>
        <dbReference type="EMBL" id="CAG8674434.1"/>
    </source>
</evidence>
<feature type="compositionally biased region" description="Basic and acidic residues" evidence="1">
    <location>
        <begin position="9"/>
        <end position="18"/>
    </location>
</feature>
<organism evidence="2 3">
    <name type="scientific">Paraglomus occultum</name>
    <dbReference type="NCBI Taxonomy" id="144539"/>
    <lineage>
        <taxon>Eukaryota</taxon>
        <taxon>Fungi</taxon>
        <taxon>Fungi incertae sedis</taxon>
        <taxon>Mucoromycota</taxon>
        <taxon>Glomeromycotina</taxon>
        <taxon>Glomeromycetes</taxon>
        <taxon>Paraglomerales</taxon>
        <taxon>Paraglomeraceae</taxon>
        <taxon>Paraglomus</taxon>
    </lineage>
</organism>
<feature type="non-terminal residue" evidence="2">
    <location>
        <position position="1"/>
    </location>
</feature>
<feature type="region of interest" description="Disordered" evidence="1">
    <location>
        <begin position="1"/>
        <end position="58"/>
    </location>
</feature>
<name>A0A9N9ECM6_9GLOM</name>
<proteinExistence type="predicted"/>
<evidence type="ECO:0000313" key="3">
    <source>
        <dbReference type="Proteomes" id="UP000789572"/>
    </source>
</evidence>
<feature type="compositionally biased region" description="Basic and acidic residues" evidence="1">
    <location>
        <begin position="32"/>
        <end position="44"/>
    </location>
</feature>
<evidence type="ECO:0000256" key="1">
    <source>
        <dbReference type="SAM" id="MobiDB-lite"/>
    </source>
</evidence>
<keyword evidence="3" id="KW-1185">Reference proteome</keyword>
<dbReference type="Proteomes" id="UP000789572">
    <property type="component" value="Unassembled WGS sequence"/>
</dbReference>
<sequence>SKKAVSDMMIKRNREKKLQGSLSNSTPLEPSKQSRHDQNQDKNRDKSHKKKKTENIAQ</sequence>
<dbReference type="AlphaFoldDB" id="A0A9N9ECM6"/>
<dbReference type="EMBL" id="CAJVPJ010007245">
    <property type="protein sequence ID" value="CAG8674434.1"/>
    <property type="molecule type" value="Genomic_DNA"/>
</dbReference>
<gene>
    <name evidence="2" type="ORF">POCULU_LOCUS11154</name>
</gene>
<feature type="non-terminal residue" evidence="2">
    <location>
        <position position="58"/>
    </location>
</feature>
<protein>
    <submittedName>
        <fullName evidence="2">6696_t:CDS:1</fullName>
    </submittedName>
</protein>
<comment type="caution">
    <text evidence="2">The sequence shown here is derived from an EMBL/GenBank/DDBJ whole genome shotgun (WGS) entry which is preliminary data.</text>
</comment>
<reference evidence="2" key="1">
    <citation type="submission" date="2021-06" db="EMBL/GenBank/DDBJ databases">
        <authorList>
            <person name="Kallberg Y."/>
            <person name="Tangrot J."/>
            <person name="Rosling A."/>
        </authorList>
    </citation>
    <scope>NUCLEOTIDE SEQUENCE</scope>
    <source>
        <strain evidence="2">IA702</strain>
    </source>
</reference>